<feature type="domain" description="CAAX prenyl protease 2/Lysostaphin resistance protein A-like" evidence="2">
    <location>
        <begin position="49"/>
        <end position="142"/>
    </location>
</feature>
<keyword evidence="4" id="KW-1185">Reference proteome</keyword>
<feature type="transmembrane region" description="Helical" evidence="1">
    <location>
        <begin position="80"/>
        <end position="95"/>
    </location>
</feature>
<feature type="transmembrane region" description="Helical" evidence="1">
    <location>
        <begin position="101"/>
        <end position="117"/>
    </location>
</feature>
<keyword evidence="3" id="KW-0645">Protease</keyword>
<evidence type="ECO:0000313" key="4">
    <source>
        <dbReference type="Proteomes" id="UP000006051"/>
    </source>
</evidence>
<feature type="transmembrane region" description="Helical" evidence="1">
    <location>
        <begin position="129"/>
        <end position="147"/>
    </location>
</feature>
<keyword evidence="3" id="KW-0378">Hydrolase</keyword>
<keyword evidence="1" id="KW-1133">Transmembrane helix</keyword>
<dbReference type="GO" id="GO:0006508">
    <property type="term" value="P:proteolysis"/>
    <property type="evidence" value="ECO:0007669"/>
    <property type="project" value="UniProtKB-KW"/>
</dbReference>
<feature type="transmembrane region" description="Helical" evidence="1">
    <location>
        <begin position="7"/>
        <end position="29"/>
    </location>
</feature>
<sequence length="148" mass="17341">MKTHRIFFIISTIVAMIINGCFFSCINEHFFGYDGVNANFDFSDVVEKFTTIVIFAPIIETILSQYLLYKLLRLTKIKSFYFYLIAMSVVFSLFHTYNWLYMLMTFVSALILNNFYLKTTNRYGNAEAALFTIFIHAAYNAFGFFFVD</sequence>
<name>I4A0N8_ORNRL</name>
<dbReference type="KEGG" id="orh:Ornrh_1349"/>
<protein>
    <submittedName>
        <fullName evidence="3">CAAX amino terminal protease family</fullName>
    </submittedName>
</protein>
<proteinExistence type="predicted"/>
<feature type="transmembrane region" description="Helical" evidence="1">
    <location>
        <begin position="49"/>
        <end position="68"/>
    </location>
</feature>
<accession>I4A0N8</accession>
<dbReference type="Proteomes" id="UP000006051">
    <property type="component" value="Chromosome"/>
</dbReference>
<dbReference type="RefSeq" id="WP_014791087.1">
    <property type="nucleotide sequence ID" value="NC_018016.1"/>
</dbReference>
<dbReference type="GO" id="GO:0080120">
    <property type="term" value="P:CAAX-box protein maturation"/>
    <property type="evidence" value="ECO:0007669"/>
    <property type="project" value="UniProtKB-ARBA"/>
</dbReference>
<dbReference type="eggNOG" id="ENOG5033I1M">
    <property type="taxonomic scope" value="Bacteria"/>
</dbReference>
<gene>
    <name evidence="3" type="ordered locus">Ornrh_1349</name>
</gene>
<keyword evidence="1" id="KW-0472">Membrane</keyword>
<dbReference type="Pfam" id="PF02517">
    <property type="entry name" value="Rce1-like"/>
    <property type="match status" value="1"/>
</dbReference>
<dbReference type="GeneID" id="97258005"/>
<dbReference type="STRING" id="867902.Ornrh_1349"/>
<dbReference type="GeneID" id="71568854"/>
<dbReference type="InterPro" id="IPR003675">
    <property type="entry name" value="Rce1/LyrA-like_dom"/>
</dbReference>
<dbReference type="GO" id="GO:0004175">
    <property type="term" value="F:endopeptidase activity"/>
    <property type="evidence" value="ECO:0007669"/>
    <property type="project" value="UniProtKB-ARBA"/>
</dbReference>
<reference evidence="3 4" key="1">
    <citation type="submission" date="2012-06" db="EMBL/GenBank/DDBJ databases">
        <title>The complete genome of Ornithobacterium rhinotracheale DSM 15997.</title>
        <authorList>
            <consortium name="US DOE Joint Genome Institute (JGI-PGF)"/>
            <person name="Lucas S."/>
            <person name="Copeland A."/>
            <person name="Lapidus A."/>
            <person name="Goodwin L."/>
            <person name="Pitluck S."/>
            <person name="Peters L."/>
            <person name="Mikhailova N."/>
            <person name="Teshima H."/>
            <person name="Kyrpides N."/>
            <person name="Mavromatis K."/>
            <person name="Pagani I."/>
            <person name="Ivanova N."/>
            <person name="Ovchinnikova G."/>
            <person name="Zeytun A."/>
            <person name="Detter J.C."/>
            <person name="Han C."/>
            <person name="Land M."/>
            <person name="Hauser L."/>
            <person name="Markowitz V."/>
            <person name="Cheng J.-F."/>
            <person name="Hugenholtz P."/>
            <person name="Woyke T."/>
            <person name="Wu D."/>
            <person name="Lang E."/>
            <person name="Kopitz M."/>
            <person name="Brambilla E."/>
            <person name="Klenk H.-P."/>
            <person name="Eisen J.A."/>
        </authorList>
    </citation>
    <scope>NUCLEOTIDE SEQUENCE [LARGE SCALE GENOMIC DNA]</scope>
    <source>
        <strain evidence="4">ATCC 51463 / DSM 15997 / CCUG 23171 / LMG 9086</strain>
    </source>
</reference>
<keyword evidence="1" id="KW-0812">Transmembrane</keyword>
<organism evidence="3 4">
    <name type="scientific">Ornithobacterium rhinotracheale (strain ATCC 51463 / DSM 15997 / CCUG 23171 / CIP 104009 / LMG 9086)</name>
    <dbReference type="NCBI Taxonomy" id="867902"/>
    <lineage>
        <taxon>Bacteria</taxon>
        <taxon>Pseudomonadati</taxon>
        <taxon>Bacteroidota</taxon>
        <taxon>Flavobacteriia</taxon>
        <taxon>Flavobacteriales</taxon>
        <taxon>Weeksellaceae</taxon>
        <taxon>Ornithobacterium</taxon>
    </lineage>
</organism>
<evidence type="ECO:0000256" key="1">
    <source>
        <dbReference type="SAM" id="Phobius"/>
    </source>
</evidence>
<dbReference type="EMBL" id="CP003283">
    <property type="protein sequence ID" value="AFL97522.1"/>
    <property type="molecule type" value="Genomic_DNA"/>
</dbReference>
<evidence type="ECO:0000259" key="2">
    <source>
        <dbReference type="Pfam" id="PF02517"/>
    </source>
</evidence>
<dbReference type="HOGENOM" id="CLU_1764762_0_0_10"/>
<evidence type="ECO:0000313" key="3">
    <source>
        <dbReference type="EMBL" id="AFL97522.1"/>
    </source>
</evidence>
<dbReference type="AlphaFoldDB" id="I4A0N8"/>